<reference evidence="1" key="1">
    <citation type="submission" date="2014-11" db="EMBL/GenBank/DDBJ databases">
        <authorList>
            <person name="Amaro Gonzalez C."/>
        </authorList>
    </citation>
    <scope>NUCLEOTIDE SEQUENCE</scope>
</reference>
<name>A0A0E9W2V8_ANGAN</name>
<protein>
    <submittedName>
        <fullName evidence="1">Uncharacterized protein</fullName>
    </submittedName>
</protein>
<organism evidence="1">
    <name type="scientific">Anguilla anguilla</name>
    <name type="common">European freshwater eel</name>
    <name type="synonym">Muraena anguilla</name>
    <dbReference type="NCBI Taxonomy" id="7936"/>
    <lineage>
        <taxon>Eukaryota</taxon>
        <taxon>Metazoa</taxon>
        <taxon>Chordata</taxon>
        <taxon>Craniata</taxon>
        <taxon>Vertebrata</taxon>
        <taxon>Euteleostomi</taxon>
        <taxon>Actinopterygii</taxon>
        <taxon>Neopterygii</taxon>
        <taxon>Teleostei</taxon>
        <taxon>Anguilliformes</taxon>
        <taxon>Anguillidae</taxon>
        <taxon>Anguilla</taxon>
    </lineage>
</organism>
<accession>A0A0E9W2V8</accession>
<reference evidence="1" key="2">
    <citation type="journal article" date="2015" name="Fish Shellfish Immunol.">
        <title>Early steps in the European eel (Anguilla anguilla)-Vibrio vulnificus interaction in the gills: Role of the RtxA13 toxin.</title>
        <authorList>
            <person name="Callol A."/>
            <person name="Pajuelo D."/>
            <person name="Ebbesson L."/>
            <person name="Teles M."/>
            <person name="MacKenzie S."/>
            <person name="Amaro C."/>
        </authorList>
    </citation>
    <scope>NUCLEOTIDE SEQUENCE</scope>
</reference>
<dbReference type="EMBL" id="GBXM01024697">
    <property type="protein sequence ID" value="JAH83880.1"/>
    <property type="molecule type" value="Transcribed_RNA"/>
</dbReference>
<evidence type="ECO:0000313" key="1">
    <source>
        <dbReference type="EMBL" id="JAH83880.1"/>
    </source>
</evidence>
<sequence length="16" mass="1817">MGEALVYIHCRCGFSM</sequence>
<proteinExistence type="predicted"/>
<dbReference type="EMBL" id="GBXM01052968">
    <property type="protein sequence ID" value="JAH55609.1"/>
    <property type="molecule type" value="Transcribed_RNA"/>
</dbReference>
<dbReference type="AlphaFoldDB" id="A0A0E9W2V8"/>